<dbReference type="Proteomes" id="UP000037939">
    <property type="component" value="Unassembled WGS sequence"/>
</dbReference>
<proteinExistence type="predicted"/>
<protein>
    <submittedName>
        <fullName evidence="1">Uncharacterized protein</fullName>
    </submittedName>
</protein>
<evidence type="ECO:0000313" key="2">
    <source>
        <dbReference type="Proteomes" id="UP000037939"/>
    </source>
</evidence>
<name>A0A0N0XIM9_9NEIS</name>
<dbReference type="AlphaFoldDB" id="A0A0N0XIM9"/>
<organism evidence="1 2">
    <name type="scientific">Amantichitinum ursilacus</name>
    <dbReference type="NCBI Taxonomy" id="857265"/>
    <lineage>
        <taxon>Bacteria</taxon>
        <taxon>Pseudomonadati</taxon>
        <taxon>Pseudomonadota</taxon>
        <taxon>Betaproteobacteria</taxon>
        <taxon>Neisseriales</taxon>
        <taxon>Chitinibacteraceae</taxon>
        <taxon>Amantichitinum</taxon>
    </lineage>
</organism>
<comment type="caution">
    <text evidence="1">The sequence shown here is derived from an EMBL/GenBank/DDBJ whole genome shotgun (WGS) entry which is preliminary data.</text>
</comment>
<accession>A0A0N0XIM9</accession>
<reference evidence="1 2" key="1">
    <citation type="submission" date="2015-07" db="EMBL/GenBank/DDBJ databases">
        <title>Draft genome sequence of the Amantichitinum ursilacus IGB-41, a new chitin-degrading bacterium.</title>
        <authorList>
            <person name="Kirstahler P."/>
            <person name="Guenther M."/>
            <person name="Grumaz C."/>
            <person name="Rupp S."/>
            <person name="Zibek S."/>
            <person name="Sohn K."/>
        </authorList>
    </citation>
    <scope>NUCLEOTIDE SEQUENCE [LARGE SCALE GENOMIC DNA]</scope>
    <source>
        <strain evidence="1 2">IGB-41</strain>
    </source>
</reference>
<keyword evidence="2" id="KW-1185">Reference proteome</keyword>
<dbReference type="EMBL" id="LAQT01000009">
    <property type="protein sequence ID" value="KPC52529.1"/>
    <property type="molecule type" value="Genomic_DNA"/>
</dbReference>
<evidence type="ECO:0000313" key="1">
    <source>
        <dbReference type="EMBL" id="KPC52529.1"/>
    </source>
</evidence>
<gene>
    <name evidence="1" type="ORF">WG78_11810</name>
</gene>
<sequence>MTPCQATRSRCVRRGLALLVETQAVPETRGEQKVAFIDFDHKRFAGFFHDGHG</sequence>